<dbReference type="Proteomes" id="UP000638570">
    <property type="component" value="Unassembled WGS sequence"/>
</dbReference>
<protein>
    <submittedName>
        <fullName evidence="1">Alpha/beta hydrolase</fullName>
    </submittedName>
</protein>
<dbReference type="InterPro" id="IPR029058">
    <property type="entry name" value="AB_hydrolase_fold"/>
</dbReference>
<dbReference type="Gene3D" id="3.40.50.1820">
    <property type="entry name" value="alpha/beta hydrolase"/>
    <property type="match status" value="1"/>
</dbReference>
<name>A0ABS1QNB6_9GAMM</name>
<dbReference type="InterPro" id="IPR010662">
    <property type="entry name" value="RBBP9/YdeN"/>
</dbReference>
<gene>
    <name evidence="1" type="ORF">JKV55_03170</name>
</gene>
<dbReference type="RefSeq" id="WP_202082298.1">
    <property type="nucleotide sequence ID" value="NZ_JAERTZ010000008.1"/>
</dbReference>
<sequence>MWMHDGPNEVDFIMVPGWKGSGPEHWQSHWQQLLPGAKRLSVQSWDKPDPDDWIRSLDGMIRRARRPVVLIAHSLGCVTIAHWVECHGREAALRVAGALLVAPADVERPGAPDELRPFAPLPRTPLPFPALILGSETDPTASSRRVWQFGDWWGAETHILGDVGHINTESGHRQWPEGMRWLARLPLAAGVNA</sequence>
<proteinExistence type="predicted"/>
<evidence type="ECO:0000313" key="1">
    <source>
        <dbReference type="EMBL" id="MBL1376335.1"/>
    </source>
</evidence>
<comment type="caution">
    <text evidence="1">The sequence shown here is derived from an EMBL/GenBank/DDBJ whole genome shotgun (WGS) entry which is preliminary data.</text>
</comment>
<dbReference type="GO" id="GO:0016787">
    <property type="term" value="F:hydrolase activity"/>
    <property type="evidence" value="ECO:0007669"/>
    <property type="project" value="UniProtKB-KW"/>
</dbReference>
<evidence type="ECO:0000313" key="2">
    <source>
        <dbReference type="Proteomes" id="UP000638570"/>
    </source>
</evidence>
<keyword evidence="2" id="KW-1185">Reference proteome</keyword>
<organism evidence="1 2">
    <name type="scientific">Zobellella iuensis</name>
    <dbReference type="NCBI Taxonomy" id="2803811"/>
    <lineage>
        <taxon>Bacteria</taxon>
        <taxon>Pseudomonadati</taxon>
        <taxon>Pseudomonadota</taxon>
        <taxon>Gammaproteobacteria</taxon>
        <taxon>Aeromonadales</taxon>
        <taxon>Aeromonadaceae</taxon>
        <taxon>Zobellella</taxon>
    </lineage>
</organism>
<dbReference type="SUPFAM" id="SSF53474">
    <property type="entry name" value="alpha/beta-Hydrolases"/>
    <property type="match status" value="1"/>
</dbReference>
<reference evidence="2" key="1">
    <citation type="submission" date="2021-01" db="EMBL/GenBank/DDBJ databases">
        <title>Genome public.</title>
        <authorList>
            <person name="Liu C."/>
            <person name="Sun Q."/>
        </authorList>
    </citation>
    <scope>NUCLEOTIDE SEQUENCE [LARGE SCALE GENOMIC DNA]</scope>
    <source>
        <strain evidence="2">CGMCC 1.18722</strain>
    </source>
</reference>
<dbReference type="Pfam" id="PF06821">
    <property type="entry name" value="Ser_hydrolase"/>
    <property type="match status" value="1"/>
</dbReference>
<dbReference type="EMBL" id="JAERTZ010000008">
    <property type="protein sequence ID" value="MBL1376335.1"/>
    <property type="molecule type" value="Genomic_DNA"/>
</dbReference>
<accession>A0ABS1QNB6</accession>
<keyword evidence="1" id="KW-0378">Hydrolase</keyword>